<dbReference type="PANTHER" id="PTHR43156:SF2">
    <property type="entry name" value="STAGE II SPORULATION PROTEIN E"/>
    <property type="match status" value="1"/>
</dbReference>
<dbReference type="SMART" id="SM00331">
    <property type="entry name" value="PP2C_SIG"/>
    <property type="match status" value="1"/>
</dbReference>
<name>A0ABX0BD20_9MICO</name>
<feature type="region of interest" description="Disordered" evidence="3">
    <location>
        <begin position="526"/>
        <end position="547"/>
    </location>
</feature>
<keyword evidence="1" id="KW-0378">Hydrolase</keyword>
<dbReference type="Proteomes" id="UP000471672">
    <property type="component" value="Unassembled WGS sequence"/>
</dbReference>
<dbReference type="InterPro" id="IPR011006">
    <property type="entry name" value="CheY-like_superfamily"/>
</dbReference>
<dbReference type="Pfam" id="PF00072">
    <property type="entry name" value="Response_reg"/>
    <property type="match status" value="1"/>
</dbReference>
<dbReference type="InterPro" id="IPR001932">
    <property type="entry name" value="PPM-type_phosphatase-like_dom"/>
</dbReference>
<gene>
    <name evidence="5" type="ORF">GYH36_13420</name>
</gene>
<comment type="caution">
    <text evidence="5">The sequence shown here is derived from an EMBL/GenBank/DDBJ whole genome shotgun (WGS) entry which is preliminary data.</text>
</comment>
<evidence type="ECO:0000256" key="1">
    <source>
        <dbReference type="ARBA" id="ARBA00022801"/>
    </source>
</evidence>
<dbReference type="InterPro" id="IPR052016">
    <property type="entry name" value="Bact_Sigma-Reg"/>
</dbReference>
<dbReference type="SUPFAM" id="SSF52172">
    <property type="entry name" value="CheY-like"/>
    <property type="match status" value="1"/>
</dbReference>
<dbReference type="InterPro" id="IPR036457">
    <property type="entry name" value="PPM-type-like_dom_sf"/>
</dbReference>
<feature type="modified residue" description="4-aspartylphosphate" evidence="2">
    <location>
        <position position="54"/>
    </location>
</feature>
<dbReference type="InterPro" id="IPR001789">
    <property type="entry name" value="Sig_transdc_resp-reg_receiver"/>
</dbReference>
<evidence type="ECO:0000256" key="3">
    <source>
        <dbReference type="SAM" id="MobiDB-lite"/>
    </source>
</evidence>
<dbReference type="Gene3D" id="3.40.50.2300">
    <property type="match status" value="1"/>
</dbReference>
<keyword evidence="6" id="KW-1185">Reference proteome</keyword>
<organism evidence="5 6">
    <name type="scientific">Cellulosimicrobium composti</name>
    <dbReference type="NCBI Taxonomy" id="2672572"/>
    <lineage>
        <taxon>Bacteria</taxon>
        <taxon>Bacillati</taxon>
        <taxon>Actinomycetota</taxon>
        <taxon>Actinomycetes</taxon>
        <taxon>Micrococcales</taxon>
        <taxon>Promicromonosporaceae</taxon>
        <taxon>Cellulosimicrobium</taxon>
    </lineage>
</organism>
<proteinExistence type="predicted"/>
<sequence>MSAERTVLVVDDTPAHRYVMASWLRRAGFDVVEAGTGGEALAKASAHVDAVVLDVNLPDVPGREVCSRIKADPATAHVPVLHVSATHVDAAARVAGLEGGADAYLPEPLDRDEFLATISALCRRADAQRGAGRAARRLEALTDALVPLHEARSPEAVTDHAARGACAVLGRPVVSMVVVEAGVVLRSVCAAEGAALVRGRGPTAVVPPTGATSAVFGPDDVPAPWRPLLAEAGVGPSSWFTLWLVDGTGALVGGLAVAVGDEPLSDEEREAAERFAEAATVALANLRTFAEEHRIALALQRAFLPSGLRVRGGVEVAARYAASDARLDVGGDFYDAYDLPDGRVAVVIGDVQGHSLRAATVMAEVRMTLRAYLREGHDAAAALDLLNAALRDDHTEFATVCVCVLDPVTGALELTDAGHLPAFLVRTDGTVVRAKAGSRLLGLPSPDARPTRREDLAPGDVLVLLTDGLVERRDGSLVDALDRLAHVAGQHAGLDPEAMCDRLVAAFDDPGREDDVAVVAVARQSSPDGTLPATSSYVTSAGGSAGV</sequence>
<keyword evidence="2" id="KW-0597">Phosphoprotein</keyword>
<dbReference type="Pfam" id="PF07228">
    <property type="entry name" value="SpoIIE"/>
    <property type="match status" value="1"/>
</dbReference>
<accession>A0ABX0BD20</accession>
<dbReference type="PROSITE" id="PS50110">
    <property type="entry name" value="RESPONSE_REGULATORY"/>
    <property type="match status" value="1"/>
</dbReference>
<dbReference type="RefSeq" id="WP_162290095.1">
    <property type="nucleotide sequence ID" value="NZ_JAAFAN010000046.1"/>
</dbReference>
<dbReference type="Gene3D" id="3.60.40.10">
    <property type="entry name" value="PPM-type phosphatase domain"/>
    <property type="match status" value="1"/>
</dbReference>
<dbReference type="EMBL" id="JAAFAN010000046">
    <property type="protein sequence ID" value="NDO90444.1"/>
    <property type="molecule type" value="Genomic_DNA"/>
</dbReference>
<evidence type="ECO:0000313" key="6">
    <source>
        <dbReference type="Proteomes" id="UP000471672"/>
    </source>
</evidence>
<dbReference type="SUPFAM" id="SSF55781">
    <property type="entry name" value="GAF domain-like"/>
    <property type="match status" value="1"/>
</dbReference>
<reference evidence="5 6" key="1">
    <citation type="journal article" date="2021" name="Arch. Microbiol.">
        <title>Cellulosimicrobium fucosivorans sp. nov., isolated from San Elijo Lagoon, contains a fucose metabolic pathway linked to carotenoid production.</title>
        <authorList>
            <person name="Aviles F.A."/>
            <person name="Kyndt J.A."/>
        </authorList>
    </citation>
    <scope>NUCLEOTIDE SEQUENCE [LARGE SCALE GENOMIC DNA]</scope>
    <source>
        <strain evidence="5 6">SE3</strain>
    </source>
</reference>
<dbReference type="SMART" id="SM00448">
    <property type="entry name" value="REC"/>
    <property type="match status" value="1"/>
</dbReference>
<evidence type="ECO:0000313" key="5">
    <source>
        <dbReference type="EMBL" id="NDO90444.1"/>
    </source>
</evidence>
<evidence type="ECO:0000256" key="2">
    <source>
        <dbReference type="PROSITE-ProRule" id="PRU00169"/>
    </source>
</evidence>
<feature type="domain" description="Response regulatory" evidence="4">
    <location>
        <begin position="6"/>
        <end position="122"/>
    </location>
</feature>
<dbReference type="SUPFAM" id="SSF81606">
    <property type="entry name" value="PP2C-like"/>
    <property type="match status" value="1"/>
</dbReference>
<evidence type="ECO:0000259" key="4">
    <source>
        <dbReference type="PROSITE" id="PS50110"/>
    </source>
</evidence>
<dbReference type="PANTHER" id="PTHR43156">
    <property type="entry name" value="STAGE II SPORULATION PROTEIN E-RELATED"/>
    <property type="match status" value="1"/>
</dbReference>
<protein>
    <submittedName>
        <fullName evidence="5">SpoIIE family protein phosphatase</fullName>
    </submittedName>
</protein>